<name>K1X1W5_MARBU</name>
<proteinExistence type="predicted"/>
<dbReference type="KEGG" id="mbe:MBM_07009"/>
<dbReference type="AlphaFoldDB" id="K1X1W5"/>
<reference evidence="1 2" key="1">
    <citation type="journal article" date="2012" name="BMC Genomics">
        <title>Sequencing the genome of Marssonina brunnea reveals fungus-poplar co-evolution.</title>
        <authorList>
            <person name="Zhu S."/>
            <person name="Cao Y.-Z."/>
            <person name="Jiang C."/>
            <person name="Tan B.-Y."/>
            <person name="Wang Z."/>
            <person name="Feng S."/>
            <person name="Zhang L."/>
            <person name="Su X.-H."/>
            <person name="Brejova B."/>
            <person name="Vinar T."/>
            <person name="Xu M."/>
            <person name="Wang M.-X."/>
            <person name="Zhang S.-G."/>
            <person name="Huang M.-R."/>
            <person name="Wu R."/>
            <person name="Zhou Y."/>
        </authorList>
    </citation>
    <scope>NUCLEOTIDE SEQUENCE [LARGE SCALE GENOMIC DNA]</scope>
    <source>
        <strain evidence="1 2">MB_m1</strain>
    </source>
</reference>
<dbReference type="HOGENOM" id="CLU_1447986_0_0_1"/>
<gene>
    <name evidence="1" type="ORF">MBM_07009</name>
</gene>
<keyword evidence="2" id="KW-1185">Reference proteome</keyword>
<dbReference type="EMBL" id="JH921444">
    <property type="protein sequence ID" value="EKD14798.1"/>
    <property type="molecule type" value="Genomic_DNA"/>
</dbReference>
<evidence type="ECO:0000313" key="2">
    <source>
        <dbReference type="Proteomes" id="UP000006753"/>
    </source>
</evidence>
<protein>
    <submittedName>
        <fullName evidence="1">Uncharacterized protein</fullName>
    </submittedName>
</protein>
<sequence>MAREVMLREDRGPGWARATHGINNQLASVRMRNVFCRGSNESVCSAQKWTWDGILNGLNRELGNSFSAENHEAIQKVNRLNTHSGTLASWTTNSDSRVPVGGKGQRYIVYSSSQPSIALGKSRDCQCMRSVLSGEWKALAAMTKRDTDEARQRLGRDADKTRWQRAMTPVTQIMDWMMAGAVARQAD</sequence>
<dbReference type="Proteomes" id="UP000006753">
    <property type="component" value="Unassembled WGS sequence"/>
</dbReference>
<evidence type="ECO:0000313" key="1">
    <source>
        <dbReference type="EMBL" id="EKD14798.1"/>
    </source>
</evidence>
<accession>K1X1W5</accession>
<organism evidence="1 2">
    <name type="scientific">Marssonina brunnea f. sp. multigermtubi (strain MB_m1)</name>
    <name type="common">Marssonina leaf spot fungus</name>
    <dbReference type="NCBI Taxonomy" id="1072389"/>
    <lineage>
        <taxon>Eukaryota</taxon>
        <taxon>Fungi</taxon>
        <taxon>Dikarya</taxon>
        <taxon>Ascomycota</taxon>
        <taxon>Pezizomycotina</taxon>
        <taxon>Leotiomycetes</taxon>
        <taxon>Helotiales</taxon>
        <taxon>Drepanopezizaceae</taxon>
        <taxon>Drepanopeziza</taxon>
    </lineage>
</organism>
<dbReference type="InParanoid" id="K1X1W5"/>